<dbReference type="Proteomes" id="UP000003294">
    <property type="component" value="Unassembled WGS sequence"/>
</dbReference>
<organism evidence="1 2">
    <name type="scientific">Neisseria cinerea ATCC 14685</name>
    <dbReference type="NCBI Taxonomy" id="546262"/>
    <lineage>
        <taxon>Bacteria</taxon>
        <taxon>Pseudomonadati</taxon>
        <taxon>Pseudomonadota</taxon>
        <taxon>Betaproteobacteria</taxon>
        <taxon>Neisseriales</taxon>
        <taxon>Neisseriaceae</taxon>
        <taxon>Neisseria</taxon>
    </lineage>
</organism>
<proteinExistence type="predicted"/>
<evidence type="ECO:0000313" key="1">
    <source>
        <dbReference type="EMBL" id="EEZ72446.1"/>
    </source>
</evidence>
<accession>D0W158</accession>
<evidence type="ECO:0000313" key="2">
    <source>
        <dbReference type="Proteomes" id="UP000003294"/>
    </source>
</evidence>
<dbReference type="EMBL" id="ACDY02000002">
    <property type="protein sequence ID" value="EEZ72446.1"/>
    <property type="molecule type" value="Genomic_DNA"/>
</dbReference>
<dbReference type="STRING" id="546262.NEICINOT_03377"/>
<reference evidence="1 2" key="1">
    <citation type="submission" date="2009-10" db="EMBL/GenBank/DDBJ databases">
        <authorList>
            <person name="Weinstock G."/>
            <person name="Sodergren E."/>
            <person name="Clifton S."/>
            <person name="Fulton L."/>
            <person name="Fulton B."/>
            <person name="Courtney L."/>
            <person name="Fronick C."/>
            <person name="Harrison M."/>
            <person name="Strong C."/>
            <person name="Farmer C."/>
            <person name="Delahaunty K."/>
            <person name="Markovic C."/>
            <person name="Hall O."/>
            <person name="Minx P."/>
            <person name="Tomlinson C."/>
            <person name="Mitreva M."/>
            <person name="Nelson J."/>
            <person name="Hou S."/>
            <person name="Wollam A."/>
            <person name="Pepin K.H."/>
            <person name="Johnson M."/>
            <person name="Bhonagiri V."/>
            <person name="Nash W.E."/>
            <person name="Warren W."/>
            <person name="Chinwalla A."/>
            <person name="Mardis E.R."/>
            <person name="Wilson R.K."/>
        </authorList>
    </citation>
    <scope>NUCLEOTIDE SEQUENCE [LARGE SCALE GENOMIC DNA]</scope>
    <source>
        <strain evidence="1 2">ATCC 14685</strain>
    </source>
</reference>
<protein>
    <submittedName>
        <fullName evidence="1">Uncharacterized protein</fullName>
    </submittedName>
</protein>
<dbReference type="AlphaFoldDB" id="D0W158"/>
<comment type="caution">
    <text evidence="1">The sequence shown here is derived from an EMBL/GenBank/DDBJ whole genome shotgun (WGS) entry which is preliminary data.</text>
</comment>
<sequence>MKCRIILHFAHFHASVGRCRIPELILDAQNMYFYAGLRQTSIIRAV</sequence>
<name>D0W158_NEICI</name>
<gene>
    <name evidence="1" type="ORF">NEICINOT_03377</name>
</gene>